<accession>A0A8J6QUA3</accession>
<keyword evidence="1" id="KW-1133">Transmembrane helix</keyword>
<keyword evidence="1" id="KW-0472">Membrane</keyword>
<feature type="transmembrane region" description="Helical" evidence="1">
    <location>
        <begin position="12"/>
        <end position="29"/>
    </location>
</feature>
<evidence type="ECO:0000256" key="1">
    <source>
        <dbReference type="SAM" id="Phobius"/>
    </source>
</evidence>
<dbReference type="AlphaFoldDB" id="A0A8J6QUA3"/>
<proteinExistence type="predicted"/>
<feature type="transmembrane region" description="Helical" evidence="1">
    <location>
        <begin position="76"/>
        <end position="93"/>
    </location>
</feature>
<dbReference type="EMBL" id="JACXAF010000024">
    <property type="protein sequence ID" value="MBD1390919.1"/>
    <property type="molecule type" value="Genomic_DNA"/>
</dbReference>
<feature type="transmembrane region" description="Helical" evidence="1">
    <location>
        <begin position="136"/>
        <end position="154"/>
    </location>
</feature>
<name>A0A8J6QUA3_9GAMM</name>
<reference evidence="2" key="1">
    <citation type="submission" date="2020-09" db="EMBL/GenBank/DDBJ databases">
        <title>A novel bacterium of genus Neiella, isolated from South China Sea.</title>
        <authorList>
            <person name="Huang H."/>
            <person name="Mo K."/>
            <person name="Hu Y."/>
        </authorList>
    </citation>
    <scope>NUCLEOTIDE SEQUENCE</scope>
    <source>
        <strain evidence="2">HB171785</strain>
    </source>
</reference>
<feature type="transmembrane region" description="Helical" evidence="1">
    <location>
        <begin position="36"/>
        <end position="56"/>
    </location>
</feature>
<sequence>MSDFWAALQQFDWGDFTLIAAWLTVLINWRSSIIRNLALANVIIAMLGAQLMNYIWHMPSEQAQYLWYLGAASVNFFKALFILGLISFNIAYLCKTAGQLMAIFTLLGLTNMVRFADRFILASGFDGSMLATSYSILVPALNLLALIVLAIPAIQRLFNRDSRKHHHPEQY</sequence>
<gene>
    <name evidence="2" type="ORF">IC617_15925</name>
</gene>
<organism evidence="2 3">
    <name type="scientific">Neiella litorisoli</name>
    <dbReference type="NCBI Taxonomy" id="2771431"/>
    <lineage>
        <taxon>Bacteria</taxon>
        <taxon>Pseudomonadati</taxon>
        <taxon>Pseudomonadota</taxon>
        <taxon>Gammaproteobacteria</taxon>
        <taxon>Alteromonadales</taxon>
        <taxon>Echinimonadaceae</taxon>
        <taxon>Neiella</taxon>
    </lineage>
</organism>
<evidence type="ECO:0000313" key="3">
    <source>
        <dbReference type="Proteomes" id="UP000638014"/>
    </source>
</evidence>
<feature type="transmembrane region" description="Helical" evidence="1">
    <location>
        <begin position="100"/>
        <end position="116"/>
    </location>
</feature>
<evidence type="ECO:0000313" key="2">
    <source>
        <dbReference type="EMBL" id="MBD1390919.1"/>
    </source>
</evidence>
<keyword evidence="1" id="KW-0812">Transmembrane</keyword>
<keyword evidence="3" id="KW-1185">Reference proteome</keyword>
<protein>
    <submittedName>
        <fullName evidence="2">Uncharacterized protein</fullName>
    </submittedName>
</protein>
<dbReference type="Proteomes" id="UP000638014">
    <property type="component" value="Unassembled WGS sequence"/>
</dbReference>
<dbReference type="RefSeq" id="WP_191145979.1">
    <property type="nucleotide sequence ID" value="NZ_JACXAF010000024.1"/>
</dbReference>
<comment type="caution">
    <text evidence="2">The sequence shown here is derived from an EMBL/GenBank/DDBJ whole genome shotgun (WGS) entry which is preliminary data.</text>
</comment>